<reference evidence="1 2" key="1">
    <citation type="submission" date="2022-04" db="EMBL/GenBank/DDBJ databases">
        <title>Positive selection, recombination, and allopatry shape intraspecific diversity of widespread and dominant cyanobacteria.</title>
        <authorList>
            <person name="Wei J."/>
            <person name="Shu W."/>
            <person name="Hu C."/>
        </authorList>
    </citation>
    <scope>NUCLEOTIDE SEQUENCE [LARGE SCALE GENOMIC DNA]</scope>
    <source>
        <strain evidence="1 2">AS-A4</strain>
    </source>
</reference>
<dbReference type="RefSeq" id="WP_190450660.1">
    <property type="nucleotide sequence ID" value="NZ_JAMPLM010000002.1"/>
</dbReference>
<evidence type="ECO:0000313" key="1">
    <source>
        <dbReference type="EMBL" id="MEP1057667.1"/>
    </source>
</evidence>
<dbReference type="EMBL" id="JAMPLM010000002">
    <property type="protein sequence ID" value="MEP1057667.1"/>
    <property type="molecule type" value="Genomic_DNA"/>
</dbReference>
<proteinExistence type="predicted"/>
<name>A0ABV0KEK8_9CYAN</name>
<protein>
    <submittedName>
        <fullName evidence="1">Uncharacterized protein</fullName>
    </submittedName>
</protein>
<evidence type="ECO:0000313" key="2">
    <source>
        <dbReference type="Proteomes" id="UP001476950"/>
    </source>
</evidence>
<organism evidence="1 2">
    <name type="scientific">Stenomitos frigidus AS-A4</name>
    <dbReference type="NCBI Taxonomy" id="2933935"/>
    <lineage>
        <taxon>Bacteria</taxon>
        <taxon>Bacillati</taxon>
        <taxon>Cyanobacteriota</taxon>
        <taxon>Cyanophyceae</taxon>
        <taxon>Leptolyngbyales</taxon>
        <taxon>Leptolyngbyaceae</taxon>
        <taxon>Stenomitos</taxon>
    </lineage>
</organism>
<comment type="caution">
    <text evidence="1">The sequence shown here is derived from an EMBL/GenBank/DDBJ whole genome shotgun (WGS) entry which is preliminary data.</text>
</comment>
<accession>A0ABV0KEK8</accession>
<dbReference type="Proteomes" id="UP001476950">
    <property type="component" value="Unassembled WGS sequence"/>
</dbReference>
<sequence length="85" mass="9554">MKKHQTVRTHLSAYEVGNAVREKYPTISATVIAAVKEQHNIWGVKAGADVLYPIAQVEKLLEAIAQIELIERNGFLVLPDSFHRM</sequence>
<gene>
    <name evidence="1" type="ORF">NDI38_04395</name>
</gene>
<keyword evidence="2" id="KW-1185">Reference proteome</keyword>